<dbReference type="RefSeq" id="WP_171243531.1">
    <property type="nucleotide sequence ID" value="NZ_JABEPQ010000002.1"/>
</dbReference>
<dbReference type="GO" id="GO:0009317">
    <property type="term" value="C:acetyl-CoA carboxylase complex"/>
    <property type="evidence" value="ECO:0007669"/>
    <property type="project" value="InterPro"/>
</dbReference>
<protein>
    <submittedName>
        <fullName evidence="5">Acyl-CoA carboxylase subunit beta</fullName>
    </submittedName>
</protein>
<evidence type="ECO:0000256" key="1">
    <source>
        <dbReference type="ARBA" id="ARBA00006102"/>
    </source>
</evidence>
<dbReference type="InterPro" id="IPR051047">
    <property type="entry name" value="AccD/PCCB"/>
</dbReference>
<dbReference type="PROSITE" id="PS50989">
    <property type="entry name" value="COA_CT_CTER"/>
    <property type="match status" value="1"/>
</dbReference>
<feature type="region of interest" description="Disordered" evidence="2">
    <location>
        <begin position="1"/>
        <end position="24"/>
    </location>
</feature>
<dbReference type="PROSITE" id="PS50980">
    <property type="entry name" value="COA_CT_NTER"/>
    <property type="match status" value="1"/>
</dbReference>
<comment type="similarity">
    <text evidence="1">Belongs to the AccD/PCCB family.</text>
</comment>
<comment type="caution">
    <text evidence="5">The sequence shown here is derived from an EMBL/GenBank/DDBJ whole genome shotgun (WGS) entry which is preliminary data.</text>
</comment>
<dbReference type="PRINTS" id="PR01070">
    <property type="entry name" value="ACCCTRFRASEB"/>
</dbReference>
<dbReference type="GO" id="GO:0006633">
    <property type="term" value="P:fatty acid biosynthetic process"/>
    <property type="evidence" value="ECO:0007669"/>
    <property type="project" value="InterPro"/>
</dbReference>
<name>A0A849HP90_9MICO</name>
<dbReference type="InterPro" id="IPR011762">
    <property type="entry name" value="COA_CT_N"/>
</dbReference>
<feature type="domain" description="CoA carboxyltransferase N-terminal" evidence="3">
    <location>
        <begin position="28"/>
        <end position="284"/>
    </location>
</feature>
<dbReference type="InterPro" id="IPR029045">
    <property type="entry name" value="ClpP/crotonase-like_dom_sf"/>
</dbReference>
<accession>A0A849HP90</accession>
<organism evidence="5 6">
    <name type="scientific">Knoellia koreensis</name>
    <dbReference type="NCBI Taxonomy" id="2730921"/>
    <lineage>
        <taxon>Bacteria</taxon>
        <taxon>Bacillati</taxon>
        <taxon>Actinomycetota</taxon>
        <taxon>Actinomycetes</taxon>
        <taxon>Micrococcales</taxon>
        <taxon>Intrasporangiaceae</taxon>
        <taxon>Knoellia</taxon>
    </lineage>
</organism>
<dbReference type="PANTHER" id="PTHR43842:SF2">
    <property type="entry name" value="PROPIONYL-COA CARBOXYLASE BETA CHAIN, MITOCHONDRIAL"/>
    <property type="match status" value="1"/>
</dbReference>
<evidence type="ECO:0000313" key="6">
    <source>
        <dbReference type="Proteomes" id="UP000588586"/>
    </source>
</evidence>
<dbReference type="Gene3D" id="3.90.226.10">
    <property type="entry name" value="2-enoyl-CoA Hydratase, Chain A, domain 1"/>
    <property type="match status" value="2"/>
</dbReference>
<dbReference type="InterPro" id="IPR000438">
    <property type="entry name" value="Acetyl_CoA_COase_Trfase_b_su"/>
</dbReference>
<dbReference type="InterPro" id="IPR034733">
    <property type="entry name" value="AcCoA_carboxyl_beta"/>
</dbReference>
<dbReference type="EMBL" id="JABEPQ010000002">
    <property type="protein sequence ID" value="NNM46427.1"/>
    <property type="molecule type" value="Genomic_DNA"/>
</dbReference>
<proteinExistence type="inferred from homology"/>
<evidence type="ECO:0000313" key="5">
    <source>
        <dbReference type="EMBL" id="NNM46427.1"/>
    </source>
</evidence>
<reference evidence="5 6" key="1">
    <citation type="submission" date="2020-04" db="EMBL/GenBank/DDBJ databases">
        <title>Knoellia sp. isolate from air conditioner.</title>
        <authorList>
            <person name="Chea S."/>
            <person name="Kim D.-U."/>
        </authorList>
    </citation>
    <scope>NUCLEOTIDE SEQUENCE [LARGE SCALE GENOMIC DNA]</scope>
    <source>
        <strain evidence="5 6">DB2414S</strain>
    </source>
</reference>
<dbReference type="AlphaFoldDB" id="A0A849HP90"/>
<dbReference type="FunFam" id="3.90.226.10:FF:000017">
    <property type="entry name" value="Propionyl-CoA carboxylase subunit beta 5"/>
    <property type="match status" value="1"/>
</dbReference>
<dbReference type="InterPro" id="IPR011763">
    <property type="entry name" value="COA_CT_C"/>
</dbReference>
<gene>
    <name evidence="5" type="ORF">HJG52_10455</name>
</gene>
<dbReference type="GO" id="GO:0004658">
    <property type="term" value="F:propionyl-CoA carboxylase activity"/>
    <property type="evidence" value="ECO:0007669"/>
    <property type="project" value="UniProtKB-ARBA"/>
</dbReference>
<dbReference type="SUPFAM" id="SSF52096">
    <property type="entry name" value="ClpP/crotonase"/>
    <property type="match status" value="2"/>
</dbReference>
<dbReference type="PANTHER" id="PTHR43842">
    <property type="entry name" value="PROPIONYL-COA CARBOXYLASE BETA CHAIN"/>
    <property type="match status" value="1"/>
</dbReference>
<keyword evidence="6" id="KW-1185">Reference proteome</keyword>
<dbReference type="Pfam" id="PF01039">
    <property type="entry name" value="Carboxyl_trans"/>
    <property type="match status" value="1"/>
</dbReference>
<evidence type="ECO:0000259" key="3">
    <source>
        <dbReference type="PROSITE" id="PS50980"/>
    </source>
</evidence>
<feature type="domain" description="CoA carboxyltransferase C-terminal" evidence="4">
    <location>
        <begin position="293"/>
        <end position="542"/>
    </location>
</feature>
<sequence>MAPSSEPLDSFTTTGGTDVPEDIDIHSTAGKLKDLKRRVAEVAHAGSERAVEKQHARGKKTARERLELLLDEGSFVEMDKYARHRSTAFGQEQNRPYGDGVVTGYGTIDGRTVAVFAQDFTVFGGSLGEVFGEKITKVMDFAMKAGCPVVGLNDSGGARIQEGVVSLGLYGEIFRRNVHASGVVPQISLIMGPCAGGAVYSPAVTDFTVMVDQTSHMFITGPEVIKTVTGEDVSFEDLGGARAHNTKSGVAHYMGSDEDDAIEYVKALLSYLPSNNLEDPPAYEVENDLEVTDLDRELDTLIPDSANQPYDMKTVIDHVLDDGEFLEVHPLFAPNIVCGFGRIEGRSVGVVANQPMQFAGTLDIDASEKAARFVRTCDAFNVPVLTFVDVPGFLPGTDQEWDGIIRRGAKLIYAYAEATVPLVTVITRKAYGGAYDVMGSKHLGADINLAWPTAQIAVMGAQGAVNILYRRQLAAAAEAGEDVEAVRQRFITEYEDTLANPYIAAERGYIDTVITPSNTRMNVTKALRALRTKRETLPPKKHGNIPL</sequence>
<dbReference type="GO" id="GO:0003989">
    <property type="term" value="F:acetyl-CoA carboxylase activity"/>
    <property type="evidence" value="ECO:0007669"/>
    <property type="project" value="InterPro"/>
</dbReference>
<evidence type="ECO:0000259" key="4">
    <source>
        <dbReference type="PROSITE" id="PS50989"/>
    </source>
</evidence>
<dbReference type="GO" id="GO:0015977">
    <property type="term" value="P:carbon fixation"/>
    <property type="evidence" value="ECO:0007669"/>
    <property type="project" value="UniProtKB-ARBA"/>
</dbReference>
<dbReference type="FunFam" id="3.90.226.10:FF:000016">
    <property type="entry name" value="Propionyl-CoA carboxylase, beta subunit"/>
    <property type="match status" value="1"/>
</dbReference>
<evidence type="ECO:0000256" key="2">
    <source>
        <dbReference type="SAM" id="MobiDB-lite"/>
    </source>
</evidence>
<dbReference type="Proteomes" id="UP000588586">
    <property type="component" value="Unassembled WGS sequence"/>
</dbReference>